<dbReference type="OrthoDB" id="2588702at2759"/>
<protein>
    <recommendedName>
        <fullName evidence="6">RRM domain-containing protein</fullName>
    </recommendedName>
</protein>
<dbReference type="PANTHER" id="PTHR13976">
    <property type="entry name" value="HETEROGENEOUS NUCLEAR RIBONUCLEOPROTEIN-RELATED"/>
    <property type="match status" value="1"/>
</dbReference>
<feature type="region of interest" description="Disordered" evidence="3">
    <location>
        <begin position="29"/>
        <end position="218"/>
    </location>
</feature>
<name>A0A4U5PIJ6_STECR</name>
<keyword evidence="5" id="KW-1185">Reference proteome</keyword>
<keyword evidence="2" id="KW-0694">RNA-binding</keyword>
<evidence type="ECO:0008006" key="6">
    <source>
        <dbReference type="Google" id="ProtNLM"/>
    </source>
</evidence>
<feature type="region of interest" description="Disordered" evidence="3">
    <location>
        <begin position="323"/>
        <end position="411"/>
    </location>
</feature>
<feature type="compositionally biased region" description="Basic and acidic residues" evidence="3">
    <location>
        <begin position="61"/>
        <end position="87"/>
    </location>
</feature>
<reference evidence="4 5" key="2">
    <citation type="journal article" date="2019" name="G3 (Bethesda)">
        <title>Hybrid Assembly of the Genome of the Entomopathogenic Nematode Steinernema carpocapsae Identifies the X-Chromosome.</title>
        <authorList>
            <person name="Serra L."/>
            <person name="Macchietto M."/>
            <person name="Macias-Munoz A."/>
            <person name="McGill C.J."/>
            <person name="Rodriguez I.M."/>
            <person name="Rodriguez B."/>
            <person name="Murad R."/>
            <person name="Mortazavi A."/>
        </authorList>
    </citation>
    <scope>NUCLEOTIDE SEQUENCE [LARGE SCALE GENOMIC DNA]</scope>
    <source>
        <strain evidence="4 5">ALL</strain>
    </source>
</reference>
<evidence type="ECO:0000256" key="3">
    <source>
        <dbReference type="SAM" id="MobiDB-lite"/>
    </source>
</evidence>
<organism evidence="4 5">
    <name type="scientific">Steinernema carpocapsae</name>
    <name type="common">Entomopathogenic nematode</name>
    <dbReference type="NCBI Taxonomy" id="34508"/>
    <lineage>
        <taxon>Eukaryota</taxon>
        <taxon>Metazoa</taxon>
        <taxon>Ecdysozoa</taxon>
        <taxon>Nematoda</taxon>
        <taxon>Chromadorea</taxon>
        <taxon>Rhabditida</taxon>
        <taxon>Tylenchina</taxon>
        <taxon>Panagrolaimomorpha</taxon>
        <taxon>Strongyloidoidea</taxon>
        <taxon>Steinernematidae</taxon>
        <taxon>Steinernema</taxon>
    </lineage>
</organism>
<accession>A0A4U5PIJ6</accession>
<dbReference type="AlphaFoldDB" id="A0A4U5PIJ6"/>
<dbReference type="InterPro" id="IPR050666">
    <property type="entry name" value="ESRP"/>
</dbReference>
<gene>
    <name evidence="4" type="ORF">L596_010264</name>
</gene>
<feature type="region of interest" description="Disordered" evidence="3">
    <location>
        <begin position="548"/>
        <end position="581"/>
    </location>
</feature>
<dbReference type="GO" id="GO:0003723">
    <property type="term" value="F:RNA binding"/>
    <property type="evidence" value="ECO:0007669"/>
    <property type="project" value="UniProtKB-KW"/>
</dbReference>
<sequence length="687" mass="76007">MLTGGTIQNQQVVLKRSSKEEMEHVLAQAYRGFSHANNRGGMPLQQGGRGLPNPQQQNQYEQDRRGPPARPENHGSRGDPRWNDRPRNLQGQQAYQNHGALREDGPPRVRVPGMQYEGSYGRDERPPLVGSQEPKEPEEYDPYYSAPAPHRGNPNQPASPPRYRPERPSEYPENDYQSQSWKRYEGGQEGRERLPSREDPRASYDLSRNGPALDSRPQAAPLSCIEMTNLPSDLLRPAALEDYIRPMTPLTLSSVKMVLDPATRSTTALVRFPNPTDAHNAMRLNGTRGIAIRSISVGEFEKAEETIPGVPVAAPMPAPVAAPVPIRFRSPPGRPQEDTWRNGPGGPVGKGRSPPYGGERGRSPSRRGRFGGNSRWDGRRQDHRSRSRSPIRRRENRPPNSPPQGIPADQRFDVVLQNVPFKVTIAQWEDFAAHNGVKYRSITRTYYEDGNASDRWIMGFTCREDAEKLLAGHKSPLGSMGGRQLKMAPISAIDADQLMAIPDKFGELKKEEYDRQRGRTEEEMIREGELPPTAFGAFSVTVPVSMPKPPKPSLLGGPGPAGRAPGGSGLLAKPTVSPVDPTDERAAAEIRRLIDGPPTDMQMKIMKQLLMSGVTPTKADLEMAATLPQGMGDSNGYPRGGPPHGRHVNGPRAGGRPQEMNGYQSRQHPMFFHPNGPRPSRFGPRNY</sequence>
<dbReference type="Gene3D" id="3.30.70.330">
    <property type="match status" value="1"/>
</dbReference>
<comment type="caution">
    <text evidence="4">The sequence shown here is derived from an EMBL/GenBank/DDBJ whole genome shotgun (WGS) entry which is preliminary data.</text>
</comment>
<dbReference type="STRING" id="34508.A0A4U5PIJ6"/>
<reference evidence="4 5" key="1">
    <citation type="journal article" date="2015" name="Genome Biol.">
        <title>Comparative genomics of Steinernema reveals deeply conserved gene regulatory networks.</title>
        <authorList>
            <person name="Dillman A.R."/>
            <person name="Macchietto M."/>
            <person name="Porter C.F."/>
            <person name="Rogers A."/>
            <person name="Williams B."/>
            <person name="Antoshechkin I."/>
            <person name="Lee M.M."/>
            <person name="Goodwin Z."/>
            <person name="Lu X."/>
            <person name="Lewis E.E."/>
            <person name="Goodrich-Blair H."/>
            <person name="Stock S.P."/>
            <person name="Adams B.J."/>
            <person name="Sternberg P.W."/>
            <person name="Mortazavi A."/>
        </authorList>
    </citation>
    <scope>NUCLEOTIDE SEQUENCE [LARGE SCALE GENOMIC DNA]</scope>
    <source>
        <strain evidence="4 5">ALL</strain>
    </source>
</reference>
<feature type="region of interest" description="Disordered" evidence="3">
    <location>
        <begin position="632"/>
        <end position="687"/>
    </location>
</feature>
<evidence type="ECO:0000256" key="1">
    <source>
        <dbReference type="ARBA" id="ARBA00022737"/>
    </source>
</evidence>
<feature type="compositionally biased region" description="Basic residues" evidence="3">
    <location>
        <begin position="381"/>
        <end position="391"/>
    </location>
</feature>
<dbReference type="EMBL" id="AZBU02000002">
    <property type="protein sequence ID" value="TKR96211.1"/>
    <property type="molecule type" value="Genomic_DNA"/>
</dbReference>
<feature type="compositionally biased region" description="Basic and acidic residues" evidence="3">
    <location>
        <begin position="182"/>
        <end position="202"/>
    </location>
</feature>
<evidence type="ECO:0000256" key="2">
    <source>
        <dbReference type="ARBA" id="ARBA00022884"/>
    </source>
</evidence>
<dbReference type="InterPro" id="IPR012677">
    <property type="entry name" value="Nucleotide-bd_a/b_plait_sf"/>
</dbReference>
<proteinExistence type="predicted"/>
<dbReference type="Proteomes" id="UP000298663">
    <property type="component" value="Unassembled WGS sequence"/>
</dbReference>
<keyword evidence="1" id="KW-0677">Repeat</keyword>
<evidence type="ECO:0000313" key="4">
    <source>
        <dbReference type="EMBL" id="TKR96211.1"/>
    </source>
</evidence>
<feature type="compositionally biased region" description="Gly residues" evidence="3">
    <location>
        <begin position="556"/>
        <end position="569"/>
    </location>
</feature>
<evidence type="ECO:0000313" key="5">
    <source>
        <dbReference type="Proteomes" id="UP000298663"/>
    </source>
</evidence>